<reference evidence="2 3" key="1">
    <citation type="submission" date="2020-08" db="EMBL/GenBank/DDBJ databases">
        <title>Novel species isolated from subtropical streams in China.</title>
        <authorList>
            <person name="Lu H."/>
        </authorList>
    </citation>
    <scope>NUCLEOTIDE SEQUENCE [LARGE SCALE GENOMIC DNA]</scope>
    <source>
        <strain evidence="2 3">NL8W</strain>
    </source>
</reference>
<sequence>MKNFITTTTIKNMLLAAGIATLSASNAMAFSETEFKTAVKQLVSTPNINQEQYAANAVSAWLNQNYINSLAQAEIDASKIANQQAASTFNNLLKQEPGNPLLMSYAGAATAKSSLDKFAKGEKTTALEDGTAMVEQALQLASNSQAMHGSIPVALEVRFVAASTYLAVPKFMNRHEKGEQLLKDVIDARQFAQTDVGFRGTVWMRAATLAAEKNRADEAKKYLNEILKNNAPQAQKAAQLLQSLS</sequence>
<dbReference type="Proteomes" id="UP000646911">
    <property type="component" value="Unassembled WGS sequence"/>
</dbReference>
<protein>
    <recommendedName>
        <fullName evidence="4">Tetratricopeptide repeat protein</fullName>
    </recommendedName>
</protein>
<dbReference type="RefSeq" id="WP_186953939.1">
    <property type="nucleotide sequence ID" value="NZ_JACOFX010000005.1"/>
</dbReference>
<feature type="chain" id="PRO_5045759760" description="Tetratricopeptide repeat protein" evidence="1">
    <location>
        <begin position="30"/>
        <end position="245"/>
    </location>
</feature>
<evidence type="ECO:0008006" key="4">
    <source>
        <dbReference type="Google" id="ProtNLM"/>
    </source>
</evidence>
<feature type="signal peptide" evidence="1">
    <location>
        <begin position="1"/>
        <end position="29"/>
    </location>
</feature>
<dbReference type="EMBL" id="JACOFX010000005">
    <property type="protein sequence ID" value="MBC3908393.1"/>
    <property type="molecule type" value="Genomic_DNA"/>
</dbReference>
<organism evidence="2 3">
    <name type="scientific">Undibacterium umbellatum</name>
    <dbReference type="NCBI Taxonomy" id="2762300"/>
    <lineage>
        <taxon>Bacteria</taxon>
        <taxon>Pseudomonadati</taxon>
        <taxon>Pseudomonadota</taxon>
        <taxon>Betaproteobacteria</taxon>
        <taxon>Burkholderiales</taxon>
        <taxon>Oxalobacteraceae</taxon>
        <taxon>Undibacterium</taxon>
    </lineage>
</organism>
<evidence type="ECO:0000256" key="1">
    <source>
        <dbReference type="SAM" id="SignalP"/>
    </source>
</evidence>
<proteinExistence type="predicted"/>
<gene>
    <name evidence="2" type="ORF">H8L47_12570</name>
</gene>
<comment type="caution">
    <text evidence="2">The sequence shown here is derived from an EMBL/GenBank/DDBJ whole genome shotgun (WGS) entry which is preliminary data.</text>
</comment>
<evidence type="ECO:0000313" key="2">
    <source>
        <dbReference type="EMBL" id="MBC3908393.1"/>
    </source>
</evidence>
<accession>A0ABR6Z9P8</accession>
<keyword evidence="1" id="KW-0732">Signal</keyword>
<name>A0ABR6Z9P8_9BURK</name>
<keyword evidence="3" id="KW-1185">Reference proteome</keyword>
<evidence type="ECO:0000313" key="3">
    <source>
        <dbReference type="Proteomes" id="UP000646911"/>
    </source>
</evidence>